<evidence type="ECO:0000256" key="6">
    <source>
        <dbReference type="ARBA" id="ARBA00022723"/>
    </source>
</evidence>
<keyword evidence="11" id="KW-0503">Monooxygenase</keyword>
<dbReference type="InterPro" id="IPR001128">
    <property type="entry name" value="Cyt_P450"/>
</dbReference>
<dbReference type="SUPFAM" id="SSF48264">
    <property type="entry name" value="Cytochrome P450"/>
    <property type="match status" value="1"/>
</dbReference>
<keyword evidence="6" id="KW-0479">Metal-binding</keyword>
<evidence type="ECO:0000256" key="8">
    <source>
        <dbReference type="ARBA" id="ARBA00022848"/>
    </source>
</evidence>
<keyword evidence="5" id="KW-0349">Heme</keyword>
<evidence type="ECO:0000256" key="11">
    <source>
        <dbReference type="ARBA" id="ARBA00023033"/>
    </source>
</evidence>
<evidence type="ECO:0000313" key="13">
    <source>
        <dbReference type="EMBL" id="TRY81099.1"/>
    </source>
</evidence>
<comment type="caution">
    <text evidence="13">The sequence shown here is derived from an EMBL/GenBank/DDBJ whole genome shotgun (WGS) entry which is preliminary data.</text>
</comment>
<dbReference type="PANTHER" id="PTHR24292">
    <property type="entry name" value="CYTOCHROME P450"/>
    <property type="match status" value="1"/>
</dbReference>
<proteinExistence type="inferred from homology"/>
<evidence type="ECO:0000256" key="12">
    <source>
        <dbReference type="ARBA" id="ARBA00023136"/>
    </source>
</evidence>
<evidence type="ECO:0000256" key="10">
    <source>
        <dbReference type="ARBA" id="ARBA00023004"/>
    </source>
</evidence>
<evidence type="ECO:0000313" key="14">
    <source>
        <dbReference type="Proteomes" id="UP000318571"/>
    </source>
</evidence>
<dbReference type="InterPro" id="IPR036396">
    <property type="entry name" value="Cyt_P450_sf"/>
</dbReference>
<dbReference type="Pfam" id="PF00067">
    <property type="entry name" value="p450"/>
    <property type="match status" value="1"/>
</dbReference>
<keyword evidence="8" id="KW-0492">Microsome</keyword>
<comment type="cofactor">
    <cofactor evidence="1">
        <name>heme</name>
        <dbReference type="ChEBI" id="CHEBI:30413"/>
    </cofactor>
</comment>
<keyword evidence="7" id="KW-0256">Endoplasmic reticulum</keyword>
<gene>
    <name evidence="13" type="ORF">TCAL_04861</name>
</gene>
<protein>
    <recommendedName>
        <fullName evidence="15">Cytochrome P450</fullName>
    </recommendedName>
</protein>
<sequence length="175" mass="20238">MQTKPMIPFHSYVYDQFRDRKFGIYYYCASPMLLIKDPDLIRQVLVKDFDHFQDFGFLPKELAQMPINELGLSNSVGEQWRSLRTSITPAFSLKNIKNIGTKIIAPAFDAMDKCPDGEVDIDKLTGHYAIDCIGRIAFSRDFQILKSNWNEIVTKGNKFFSVWRCFLAMSMPKFA</sequence>
<dbReference type="AlphaFoldDB" id="A0A553PTU8"/>
<dbReference type="GO" id="GO:0005506">
    <property type="term" value="F:iron ion binding"/>
    <property type="evidence" value="ECO:0007669"/>
    <property type="project" value="InterPro"/>
</dbReference>
<dbReference type="GO" id="GO:0016705">
    <property type="term" value="F:oxidoreductase activity, acting on paired donors, with incorporation or reduction of molecular oxygen"/>
    <property type="evidence" value="ECO:0007669"/>
    <property type="project" value="InterPro"/>
</dbReference>
<keyword evidence="9" id="KW-0560">Oxidoreductase</keyword>
<dbReference type="STRING" id="6832.A0A553PTU8"/>
<evidence type="ECO:0000256" key="5">
    <source>
        <dbReference type="ARBA" id="ARBA00022617"/>
    </source>
</evidence>
<evidence type="ECO:0000256" key="2">
    <source>
        <dbReference type="ARBA" id="ARBA00004174"/>
    </source>
</evidence>
<organism evidence="13 14">
    <name type="scientific">Tigriopus californicus</name>
    <name type="common">Marine copepod</name>
    <dbReference type="NCBI Taxonomy" id="6832"/>
    <lineage>
        <taxon>Eukaryota</taxon>
        <taxon>Metazoa</taxon>
        <taxon>Ecdysozoa</taxon>
        <taxon>Arthropoda</taxon>
        <taxon>Crustacea</taxon>
        <taxon>Multicrustacea</taxon>
        <taxon>Hexanauplia</taxon>
        <taxon>Copepoda</taxon>
        <taxon>Harpacticoida</taxon>
        <taxon>Harpacticidae</taxon>
        <taxon>Tigriopus</taxon>
    </lineage>
</organism>
<evidence type="ECO:0000256" key="3">
    <source>
        <dbReference type="ARBA" id="ARBA00004406"/>
    </source>
</evidence>
<keyword evidence="14" id="KW-1185">Reference proteome</keyword>
<dbReference type="InterPro" id="IPR050476">
    <property type="entry name" value="Insect_CytP450_Detox"/>
</dbReference>
<dbReference type="Proteomes" id="UP000318571">
    <property type="component" value="Chromosome 12"/>
</dbReference>
<evidence type="ECO:0008006" key="15">
    <source>
        <dbReference type="Google" id="ProtNLM"/>
    </source>
</evidence>
<accession>A0A553PTU8</accession>
<evidence type="ECO:0000256" key="9">
    <source>
        <dbReference type="ARBA" id="ARBA00023002"/>
    </source>
</evidence>
<dbReference type="GO" id="GO:0020037">
    <property type="term" value="F:heme binding"/>
    <property type="evidence" value="ECO:0007669"/>
    <property type="project" value="InterPro"/>
</dbReference>
<evidence type="ECO:0000256" key="4">
    <source>
        <dbReference type="ARBA" id="ARBA00010617"/>
    </source>
</evidence>
<dbReference type="EMBL" id="VCGU01000001">
    <property type="protein sequence ID" value="TRY81099.1"/>
    <property type="molecule type" value="Genomic_DNA"/>
</dbReference>
<keyword evidence="10" id="KW-0408">Iron</keyword>
<reference evidence="13 14" key="1">
    <citation type="journal article" date="2018" name="Nat. Ecol. Evol.">
        <title>Genomic signatures of mitonuclear coevolution across populations of Tigriopus californicus.</title>
        <authorList>
            <person name="Barreto F.S."/>
            <person name="Watson E.T."/>
            <person name="Lima T.G."/>
            <person name="Willett C.S."/>
            <person name="Edmands S."/>
            <person name="Li W."/>
            <person name="Burton R.S."/>
        </authorList>
    </citation>
    <scope>NUCLEOTIDE SEQUENCE [LARGE SCALE GENOMIC DNA]</scope>
    <source>
        <strain evidence="13 14">San Diego</strain>
    </source>
</reference>
<evidence type="ECO:0000256" key="7">
    <source>
        <dbReference type="ARBA" id="ARBA00022824"/>
    </source>
</evidence>
<comment type="similarity">
    <text evidence="4">Belongs to the cytochrome P450 family.</text>
</comment>
<dbReference type="GO" id="GO:0005789">
    <property type="term" value="C:endoplasmic reticulum membrane"/>
    <property type="evidence" value="ECO:0007669"/>
    <property type="project" value="UniProtKB-SubCell"/>
</dbReference>
<evidence type="ECO:0000256" key="1">
    <source>
        <dbReference type="ARBA" id="ARBA00001971"/>
    </source>
</evidence>
<dbReference type="Gene3D" id="1.10.630.10">
    <property type="entry name" value="Cytochrome P450"/>
    <property type="match status" value="1"/>
</dbReference>
<dbReference type="GO" id="GO:0004497">
    <property type="term" value="F:monooxygenase activity"/>
    <property type="evidence" value="ECO:0007669"/>
    <property type="project" value="UniProtKB-KW"/>
</dbReference>
<keyword evidence="12" id="KW-0472">Membrane</keyword>
<dbReference type="PANTHER" id="PTHR24292:SF54">
    <property type="entry name" value="CYP9F3-RELATED"/>
    <property type="match status" value="1"/>
</dbReference>
<name>A0A553PTU8_TIGCA</name>
<comment type="subcellular location">
    <subcellularLocation>
        <location evidence="3">Endoplasmic reticulum membrane</location>
        <topology evidence="3">Peripheral membrane protein</topology>
    </subcellularLocation>
    <subcellularLocation>
        <location evidence="2">Microsome membrane</location>
        <topology evidence="2">Peripheral membrane protein</topology>
    </subcellularLocation>
</comment>